<protein>
    <submittedName>
        <fullName evidence="6">Cytokine receptor</fullName>
    </submittedName>
</protein>
<dbReference type="GeneID" id="108561420"/>
<feature type="chain" id="PRO_5047001890" evidence="3">
    <location>
        <begin position="29"/>
        <end position="1157"/>
    </location>
</feature>
<dbReference type="Pfam" id="PF25552">
    <property type="entry name" value="LIFR_D4"/>
    <property type="match status" value="1"/>
</dbReference>
<reference evidence="6" key="1">
    <citation type="submission" date="2025-08" db="UniProtKB">
        <authorList>
            <consortium name="RefSeq"/>
        </authorList>
    </citation>
    <scope>IDENTIFICATION</scope>
    <source>
        <tissue evidence="6">Whole Larva</tissue>
    </source>
</reference>
<dbReference type="InterPro" id="IPR050713">
    <property type="entry name" value="RTP_Phos/Ushers"/>
</dbReference>
<dbReference type="PANTHER" id="PTHR46957:SF3">
    <property type="entry name" value="CYTOKINE RECEPTOR"/>
    <property type="match status" value="1"/>
</dbReference>
<proteinExistence type="predicted"/>
<feature type="domain" description="Fibronectin type-III" evidence="4">
    <location>
        <begin position="237"/>
        <end position="338"/>
    </location>
</feature>
<organism evidence="5 6">
    <name type="scientific">Nicrophorus vespilloides</name>
    <name type="common">Boreal carrion beetle</name>
    <dbReference type="NCBI Taxonomy" id="110193"/>
    <lineage>
        <taxon>Eukaryota</taxon>
        <taxon>Metazoa</taxon>
        <taxon>Ecdysozoa</taxon>
        <taxon>Arthropoda</taxon>
        <taxon>Hexapoda</taxon>
        <taxon>Insecta</taxon>
        <taxon>Pterygota</taxon>
        <taxon>Neoptera</taxon>
        <taxon>Endopterygota</taxon>
        <taxon>Coleoptera</taxon>
        <taxon>Polyphaga</taxon>
        <taxon>Staphyliniformia</taxon>
        <taxon>Silphidae</taxon>
        <taxon>Nicrophorinae</taxon>
        <taxon>Nicrophorus</taxon>
    </lineage>
</organism>
<dbReference type="CDD" id="cd00063">
    <property type="entry name" value="FN3"/>
    <property type="match status" value="4"/>
</dbReference>
<accession>A0ABM1MJT9</accession>
<feature type="region of interest" description="Disordered" evidence="1">
    <location>
        <begin position="939"/>
        <end position="982"/>
    </location>
</feature>
<gene>
    <name evidence="6" type="primary">LOC108561420</name>
</gene>
<evidence type="ECO:0000256" key="2">
    <source>
        <dbReference type="SAM" id="Phobius"/>
    </source>
</evidence>
<dbReference type="PANTHER" id="PTHR46957">
    <property type="entry name" value="CYTOKINE RECEPTOR"/>
    <property type="match status" value="1"/>
</dbReference>
<keyword evidence="2" id="KW-0812">Transmembrane</keyword>
<feature type="domain" description="Fibronectin type-III" evidence="4">
    <location>
        <begin position="656"/>
        <end position="750"/>
    </location>
</feature>
<keyword evidence="6" id="KW-0675">Receptor</keyword>
<evidence type="ECO:0000313" key="5">
    <source>
        <dbReference type="Proteomes" id="UP000695000"/>
    </source>
</evidence>
<dbReference type="InterPro" id="IPR036116">
    <property type="entry name" value="FN3_sf"/>
</dbReference>
<name>A0ABM1MJT9_NICVS</name>
<dbReference type="Pfam" id="PF00041">
    <property type="entry name" value="fn3"/>
    <property type="match status" value="3"/>
</dbReference>
<keyword evidence="5" id="KW-1185">Reference proteome</keyword>
<evidence type="ECO:0000259" key="4">
    <source>
        <dbReference type="PROSITE" id="PS50853"/>
    </source>
</evidence>
<dbReference type="Gene3D" id="2.60.40.10">
    <property type="entry name" value="Immunoglobulins"/>
    <property type="match status" value="7"/>
</dbReference>
<feature type="transmembrane region" description="Helical" evidence="2">
    <location>
        <begin position="853"/>
        <end position="873"/>
    </location>
</feature>
<dbReference type="PROSITE" id="PS50853">
    <property type="entry name" value="FN3"/>
    <property type="match status" value="3"/>
</dbReference>
<evidence type="ECO:0000256" key="3">
    <source>
        <dbReference type="SAM" id="SignalP"/>
    </source>
</evidence>
<keyword evidence="2" id="KW-1133">Transmembrane helix</keyword>
<keyword evidence="2" id="KW-0472">Membrane</keyword>
<keyword evidence="3" id="KW-0732">Signal</keyword>
<dbReference type="InterPro" id="IPR013783">
    <property type="entry name" value="Ig-like_fold"/>
</dbReference>
<feature type="signal peptide" evidence="3">
    <location>
        <begin position="1"/>
        <end position="28"/>
    </location>
</feature>
<evidence type="ECO:0000313" key="6">
    <source>
        <dbReference type="RefSeq" id="XP_017774839.1"/>
    </source>
</evidence>
<dbReference type="Proteomes" id="UP000695000">
    <property type="component" value="Unplaced"/>
</dbReference>
<sequence length="1157" mass="130279">MAFNNTNYVQKAFFILLLLASSINFVFMKCSPGISTIGYTFPHGDITLQYAEDPLEITCVIDDKSFLKNETNPSRLMAFLDGPVDLSSYVEILNETSIRLYRENLELTDSTVVCTYNGTAVCLNKVVVGLKPQTVTDFSCIGYNYDNLTCSWTAPKNYVKTNYALTYTFKGRAGRNPNSCEILINNDIMSCFWSVSSNPHYRQVQPTYNFELTMSNKFGNNSINYTLDHFKYVKPNPPENLKVVNLTTNSILLNWTIPSSISHFEPGLQYRILYQCEPGPKEWKLAYLGYMKNKKEVTYNLNGLRPHELCDIRVSLRSNKSDDENMWSGNSSLTTRTISDIPAASPKTILGSYELLQSTNNLNTREVYIYWQQVPEELKNDDTFEYYVTEMNGSSELNLTEITKSYAHYADLLTYKEYTFLIWSRNSIGLSVNHSIVSVPSAENRPSAPTSLIKIAGNNNHYQLHWEKPSSNNIITNYTIFWCKNSKDRPFQCSGYLNWKTVPSYLLEHNITMEDNDVVQFAIAANSFDYSSGMVWAGCTILHNKNVDKIKDVYRITLKSTSIELKWKLDCIHGIGGITGYIIYYCRIGSPKSKVCKGEQYNVTIKGDKTTTTGIVEGLEPYTTYMLSVSLNTTLGIISEQSESIHETTLEAAPSQPLNLTLLDVTNSSIKISWIQPKNLNGILKYYEIHYNNRSIKVDKDVQNVKTYNYTLDNLTSYESYNITIAACTTACSEHSKNVDVKTIIGIPGKINQPRVTYQNNSFILIKWDRPYVPRGKNDYYQISIRGKSNRIDRPDYRNITDTQYPIVDCGGADEKVDTYTIAVRAVNIKESTHLKGPWSDELDFYCSNQTNFVIWIIMALTFIFVAVLVYTLRKVFIYCKDMRNVELKLPPGLAPIPAEWVQKVQEEPEYRPPADEELLLEKISGSVIMSGDSSGCSSGHGSVVSDTGTTFSTGASDSGTEQNELRKRSRNNPVGPMRVTANTGYVTMPTDLIKTTRVKPTTGNYCVLGVDPTVQDTTESGYVTQAPMELPKTTLPYISCDAINNPHITTDVTKATNSGYIPLNYPEISETSKNPAYVMAGNKTLLLPDIVKAPEEKMYVQVSDASAKGLSAGSWNPPVENTISKGYVSIGEMTPPPVKRIENKGYVPHRHLMKED</sequence>
<dbReference type="RefSeq" id="XP_017774839.1">
    <property type="nucleotide sequence ID" value="XM_017919350.1"/>
</dbReference>
<feature type="compositionally biased region" description="Polar residues" evidence="1">
    <location>
        <begin position="947"/>
        <end position="963"/>
    </location>
</feature>
<dbReference type="InterPro" id="IPR003961">
    <property type="entry name" value="FN3_dom"/>
</dbReference>
<feature type="domain" description="Fibronectin type-III" evidence="4">
    <location>
        <begin position="546"/>
        <end position="652"/>
    </location>
</feature>
<evidence type="ECO:0000256" key="1">
    <source>
        <dbReference type="SAM" id="MobiDB-lite"/>
    </source>
</evidence>
<dbReference type="SUPFAM" id="SSF49265">
    <property type="entry name" value="Fibronectin type III"/>
    <property type="match status" value="5"/>
</dbReference>
<dbReference type="SMART" id="SM00060">
    <property type="entry name" value="FN3"/>
    <property type="match status" value="6"/>
</dbReference>